<sequence length="645" mass="72217">MDHVSQAAAKTASKGEKSLSDQFFGQIGLPAFIITTFYPQLISKLAKYPKTVRLLSLPLALWIGWEFVAAKLTTFWYKLMSNGMSSVLISSEDGALHSSFRRFLNTKKLMMLERQVTATSTQYLRNQVSNGRLLERNLGDGKSVVFDPKNKFQFFWHEGRMFVLTVERLNAHLNRSDITVWTFGWSPEPIRRMLVDAYELTLKQDGQVLTQIFVPYSGRQWTQRCSKPRRPLESVYLAEGQKQMLLKDVGEYLDDATVRWYEDRGIPHRRGYLFHGRPGTGKTTLALALAGQFKLQVYMLSLLDNDVSDNSLLVLFQSIRKGTLILLEDVDCAGIERRPKARSKIRTKIRPTDDGTEESASGSRVTLSGLLNAIDGAGAPEGHILIMTTNKPDVLDEALVRAGRVDVHVEFGNATRFQIRDIFINMYHPATAKGTNTTFYVKKDAESESSKQGNKEIDLAQADIKKKKLEIHALAETFAESVPHGRFSPAELQDYILLYKNQPQAAVDNVHRWVWEKLGQTPASDASAIPDDSESCGDDNIFSENHSQRSTLASSVSSESLPQESPNKATSKTKILQGDDAAKTLVKDNAGRAALMLANKLCKLKPEQLTEILGNIECTSNDPRMPLTKGMEVESPAQEPRKQSR</sequence>
<dbReference type="InterPro" id="IPR003593">
    <property type="entry name" value="AAA+_ATPase"/>
</dbReference>
<dbReference type="InterPro" id="IPR014851">
    <property type="entry name" value="BCS1_N"/>
</dbReference>
<keyword evidence="10 13" id="KW-0472">Membrane</keyword>
<dbReference type="EMBL" id="KB822714">
    <property type="protein sequence ID" value="ETN44588.1"/>
    <property type="molecule type" value="Genomic_DNA"/>
</dbReference>
<evidence type="ECO:0000256" key="5">
    <source>
        <dbReference type="ARBA" id="ARBA00022792"/>
    </source>
</evidence>
<evidence type="ECO:0000256" key="13">
    <source>
        <dbReference type="SAM" id="Phobius"/>
    </source>
</evidence>
<feature type="domain" description="BCS1 N-terminal" evidence="15">
    <location>
        <begin position="61"/>
        <end position="235"/>
    </location>
</feature>
<keyword evidence="5" id="KW-0999">Mitochondrion inner membrane</keyword>
<evidence type="ECO:0000256" key="12">
    <source>
        <dbReference type="SAM" id="MobiDB-lite"/>
    </source>
</evidence>
<dbReference type="Gene3D" id="3.40.50.300">
    <property type="entry name" value="P-loop containing nucleotide triphosphate hydrolases"/>
    <property type="match status" value="1"/>
</dbReference>
<dbReference type="RefSeq" id="XP_008713151.1">
    <property type="nucleotide sequence ID" value="XM_008714929.1"/>
</dbReference>
<proteinExistence type="inferred from homology"/>
<dbReference type="GeneID" id="19977597"/>
<dbReference type="Pfam" id="PF25426">
    <property type="entry name" value="AAA_lid_BCS1"/>
    <property type="match status" value="1"/>
</dbReference>
<dbReference type="SUPFAM" id="SSF52540">
    <property type="entry name" value="P-loop containing nucleoside triphosphate hydrolases"/>
    <property type="match status" value="1"/>
</dbReference>
<feature type="transmembrane region" description="Helical" evidence="13">
    <location>
        <begin position="54"/>
        <end position="77"/>
    </location>
</feature>
<evidence type="ECO:0000256" key="6">
    <source>
        <dbReference type="ARBA" id="ARBA00022801"/>
    </source>
</evidence>
<evidence type="ECO:0000259" key="14">
    <source>
        <dbReference type="SMART" id="SM00382"/>
    </source>
</evidence>
<dbReference type="Pfam" id="PF08740">
    <property type="entry name" value="BCS1_N"/>
    <property type="match status" value="1"/>
</dbReference>
<evidence type="ECO:0000256" key="9">
    <source>
        <dbReference type="ARBA" id="ARBA00023128"/>
    </source>
</evidence>
<dbReference type="InterPro" id="IPR057495">
    <property type="entry name" value="AAA_lid_BCS1"/>
</dbReference>
<evidence type="ECO:0000256" key="1">
    <source>
        <dbReference type="ARBA" id="ARBA00004434"/>
    </source>
</evidence>
<comment type="similarity">
    <text evidence="2">Belongs to the AAA ATPase family. BCS1 subfamily.</text>
</comment>
<keyword evidence="8 13" id="KW-1133">Transmembrane helix</keyword>
<evidence type="ECO:0000259" key="15">
    <source>
        <dbReference type="SMART" id="SM01024"/>
    </source>
</evidence>
<dbReference type="Proteomes" id="UP000030752">
    <property type="component" value="Unassembled WGS sequence"/>
</dbReference>
<keyword evidence="4" id="KW-0547">Nucleotide-binding</keyword>
<dbReference type="SMART" id="SM01024">
    <property type="entry name" value="BCS1_N"/>
    <property type="match status" value="1"/>
</dbReference>
<evidence type="ECO:0008006" key="18">
    <source>
        <dbReference type="Google" id="ProtNLM"/>
    </source>
</evidence>
<dbReference type="GO" id="GO:0005524">
    <property type="term" value="F:ATP binding"/>
    <property type="evidence" value="ECO:0007669"/>
    <property type="project" value="UniProtKB-KW"/>
</dbReference>
<feature type="transmembrane region" description="Helical" evidence="13">
    <location>
        <begin position="23"/>
        <end position="42"/>
    </location>
</feature>
<evidence type="ECO:0000313" key="17">
    <source>
        <dbReference type="Proteomes" id="UP000030752"/>
    </source>
</evidence>
<dbReference type="eggNOG" id="KOG0743">
    <property type="taxonomic scope" value="Eukaryota"/>
</dbReference>
<feature type="domain" description="AAA+ ATPase" evidence="14">
    <location>
        <begin position="268"/>
        <end position="415"/>
    </location>
</feature>
<reference evidence="16 17" key="1">
    <citation type="submission" date="2013-03" db="EMBL/GenBank/DDBJ databases">
        <title>The Genome Sequence of Phialophora europaea CBS 101466.</title>
        <authorList>
            <consortium name="The Broad Institute Genomics Platform"/>
            <person name="Cuomo C."/>
            <person name="de Hoog S."/>
            <person name="Gorbushina A."/>
            <person name="Walker B."/>
            <person name="Young S.K."/>
            <person name="Zeng Q."/>
            <person name="Gargeya S."/>
            <person name="Fitzgerald M."/>
            <person name="Haas B."/>
            <person name="Abouelleil A."/>
            <person name="Allen A.W."/>
            <person name="Alvarado L."/>
            <person name="Arachchi H.M."/>
            <person name="Berlin A.M."/>
            <person name="Chapman S.B."/>
            <person name="Gainer-Dewar J."/>
            <person name="Goldberg J."/>
            <person name="Griggs A."/>
            <person name="Gujja S."/>
            <person name="Hansen M."/>
            <person name="Howarth C."/>
            <person name="Imamovic A."/>
            <person name="Ireland A."/>
            <person name="Larimer J."/>
            <person name="McCowan C."/>
            <person name="Murphy C."/>
            <person name="Pearson M."/>
            <person name="Poon T.W."/>
            <person name="Priest M."/>
            <person name="Roberts A."/>
            <person name="Saif S."/>
            <person name="Shea T."/>
            <person name="Sisk P."/>
            <person name="Sykes S."/>
            <person name="Wortman J."/>
            <person name="Nusbaum C."/>
            <person name="Birren B."/>
        </authorList>
    </citation>
    <scope>NUCLEOTIDE SEQUENCE [LARGE SCALE GENOMIC DNA]</scope>
    <source>
        <strain evidence="16 17">CBS 101466</strain>
    </source>
</reference>
<dbReference type="HOGENOM" id="CLU_010189_4_2_1"/>
<protein>
    <recommendedName>
        <fullName evidence="18">AAA+ ATPase domain-containing protein</fullName>
    </recommendedName>
</protein>
<gene>
    <name evidence="16" type="ORF">HMPREF1541_10258</name>
</gene>
<dbReference type="GO" id="GO:0016887">
    <property type="term" value="F:ATP hydrolysis activity"/>
    <property type="evidence" value="ECO:0007669"/>
    <property type="project" value="InterPro"/>
</dbReference>
<dbReference type="SMART" id="SM00382">
    <property type="entry name" value="AAA"/>
    <property type="match status" value="1"/>
</dbReference>
<evidence type="ECO:0000256" key="8">
    <source>
        <dbReference type="ARBA" id="ARBA00022989"/>
    </source>
</evidence>
<name>W2S981_CYPE1</name>
<dbReference type="InterPro" id="IPR050747">
    <property type="entry name" value="Mitochondrial_chaperone_BCS1"/>
</dbReference>
<comment type="subcellular location">
    <subcellularLocation>
        <location evidence="1">Mitochondrion inner membrane</location>
        <topology evidence="1">Single-pass membrane protein</topology>
    </subcellularLocation>
</comment>
<dbReference type="InterPro" id="IPR003959">
    <property type="entry name" value="ATPase_AAA_core"/>
</dbReference>
<dbReference type="STRING" id="1220924.W2S981"/>
<evidence type="ECO:0000256" key="2">
    <source>
        <dbReference type="ARBA" id="ARBA00007448"/>
    </source>
</evidence>
<keyword evidence="17" id="KW-1185">Reference proteome</keyword>
<dbReference type="GO" id="GO:0005743">
    <property type="term" value="C:mitochondrial inner membrane"/>
    <property type="evidence" value="ECO:0007669"/>
    <property type="project" value="UniProtKB-SubCell"/>
</dbReference>
<keyword evidence="7" id="KW-0067">ATP-binding</keyword>
<evidence type="ECO:0000256" key="10">
    <source>
        <dbReference type="ARBA" id="ARBA00023136"/>
    </source>
</evidence>
<keyword evidence="3 13" id="KW-0812">Transmembrane</keyword>
<keyword evidence="6" id="KW-0378">Hydrolase</keyword>
<evidence type="ECO:0000256" key="3">
    <source>
        <dbReference type="ARBA" id="ARBA00022692"/>
    </source>
</evidence>
<dbReference type="AlphaFoldDB" id="W2S981"/>
<feature type="region of interest" description="Disordered" evidence="12">
    <location>
        <begin position="618"/>
        <end position="645"/>
    </location>
</feature>
<feature type="region of interest" description="Disordered" evidence="12">
    <location>
        <begin position="521"/>
        <end position="574"/>
    </location>
</feature>
<feature type="compositionally biased region" description="Low complexity" evidence="12">
    <location>
        <begin position="550"/>
        <end position="566"/>
    </location>
</feature>
<dbReference type="PANTHER" id="PTHR23070">
    <property type="entry name" value="BCS1 AAA-TYPE ATPASE"/>
    <property type="match status" value="1"/>
</dbReference>
<evidence type="ECO:0000313" key="16">
    <source>
        <dbReference type="EMBL" id="ETN44588.1"/>
    </source>
</evidence>
<dbReference type="VEuPathDB" id="FungiDB:HMPREF1541_10258"/>
<comment type="catalytic activity">
    <reaction evidence="11">
        <text>ATP + H2O = ADP + phosphate + H(+)</text>
        <dbReference type="Rhea" id="RHEA:13065"/>
        <dbReference type="ChEBI" id="CHEBI:15377"/>
        <dbReference type="ChEBI" id="CHEBI:15378"/>
        <dbReference type="ChEBI" id="CHEBI:30616"/>
        <dbReference type="ChEBI" id="CHEBI:43474"/>
        <dbReference type="ChEBI" id="CHEBI:456216"/>
    </reaction>
    <physiologicalReaction direction="left-to-right" evidence="11">
        <dbReference type="Rhea" id="RHEA:13066"/>
    </physiologicalReaction>
</comment>
<evidence type="ECO:0000256" key="11">
    <source>
        <dbReference type="ARBA" id="ARBA00048778"/>
    </source>
</evidence>
<evidence type="ECO:0000256" key="4">
    <source>
        <dbReference type="ARBA" id="ARBA00022741"/>
    </source>
</evidence>
<keyword evidence="9" id="KW-0496">Mitochondrion</keyword>
<organism evidence="16 17">
    <name type="scientific">Cyphellophora europaea (strain CBS 101466)</name>
    <name type="common">Phialophora europaea</name>
    <dbReference type="NCBI Taxonomy" id="1220924"/>
    <lineage>
        <taxon>Eukaryota</taxon>
        <taxon>Fungi</taxon>
        <taxon>Dikarya</taxon>
        <taxon>Ascomycota</taxon>
        <taxon>Pezizomycotina</taxon>
        <taxon>Eurotiomycetes</taxon>
        <taxon>Chaetothyriomycetidae</taxon>
        <taxon>Chaetothyriales</taxon>
        <taxon>Cyphellophoraceae</taxon>
        <taxon>Cyphellophora</taxon>
    </lineage>
</organism>
<evidence type="ECO:0000256" key="7">
    <source>
        <dbReference type="ARBA" id="ARBA00022840"/>
    </source>
</evidence>
<dbReference type="Pfam" id="PF00004">
    <property type="entry name" value="AAA"/>
    <property type="match status" value="1"/>
</dbReference>
<dbReference type="InterPro" id="IPR027417">
    <property type="entry name" value="P-loop_NTPase"/>
</dbReference>
<dbReference type="InParanoid" id="W2S981"/>
<accession>W2S981</accession>
<dbReference type="OrthoDB" id="10251412at2759"/>